<keyword evidence="4 10" id="KW-0812">Transmembrane</keyword>
<dbReference type="PIRSF" id="PIRSF004793">
    <property type="entry name" value="UCP004793"/>
    <property type="match status" value="1"/>
</dbReference>
<evidence type="ECO:0000256" key="5">
    <source>
        <dbReference type="ARBA" id="ARBA00022695"/>
    </source>
</evidence>
<keyword evidence="6 10" id="KW-0547">Nucleotide-binding</keyword>
<evidence type="ECO:0000256" key="9">
    <source>
        <dbReference type="ARBA" id="ARBA00023136"/>
    </source>
</evidence>
<organism evidence="12 13">
    <name type="scientific">Thermoclostridium caenicola</name>
    <dbReference type="NCBI Taxonomy" id="659425"/>
    <lineage>
        <taxon>Bacteria</taxon>
        <taxon>Bacillati</taxon>
        <taxon>Bacillota</taxon>
        <taxon>Clostridia</taxon>
        <taxon>Eubacteriales</taxon>
        <taxon>Oscillospiraceae</taxon>
        <taxon>Thermoclostridium</taxon>
    </lineage>
</organism>
<dbReference type="Gene3D" id="3.40.1700.10">
    <property type="entry name" value="DNA integrity scanning protein, DisA, N-terminal domain"/>
    <property type="match status" value="1"/>
</dbReference>
<accession>A0A1M6H087</accession>
<dbReference type="PROSITE" id="PS51794">
    <property type="entry name" value="DAC"/>
    <property type="match status" value="1"/>
</dbReference>
<dbReference type="InterPro" id="IPR050338">
    <property type="entry name" value="DisA"/>
</dbReference>
<dbReference type="InterPro" id="IPR036888">
    <property type="entry name" value="DNA_integrity_DisA_N_sf"/>
</dbReference>
<dbReference type="PANTHER" id="PTHR34185:SF1">
    <property type="entry name" value="DIADENYLATE CYCLASE"/>
    <property type="match status" value="1"/>
</dbReference>
<evidence type="ECO:0000256" key="1">
    <source>
        <dbReference type="ARBA" id="ARBA00000877"/>
    </source>
</evidence>
<feature type="domain" description="DAC" evidence="11">
    <location>
        <begin position="97"/>
        <end position="260"/>
    </location>
</feature>
<keyword evidence="5 10" id="KW-0548">Nucleotidyltransferase</keyword>
<keyword evidence="3 10" id="KW-0808">Transferase</keyword>
<dbReference type="GO" id="GO:0005524">
    <property type="term" value="F:ATP binding"/>
    <property type="evidence" value="ECO:0007669"/>
    <property type="project" value="UniProtKB-UniRule"/>
</dbReference>
<dbReference type="GO" id="GO:0006171">
    <property type="term" value="P:cAMP biosynthetic process"/>
    <property type="evidence" value="ECO:0007669"/>
    <property type="project" value="InterPro"/>
</dbReference>
<comment type="caution">
    <text evidence="10">Lacks conserved residue(s) required for the propagation of feature annotation.</text>
</comment>
<protein>
    <recommendedName>
        <fullName evidence="10">Diadenylate cyclase</fullName>
        <shortName evidence="10">DAC</shortName>
        <ecNumber evidence="10">2.7.7.85</ecNumber>
    </recommendedName>
    <alternativeName>
        <fullName evidence="10">Cyclic-di-AMP synthase</fullName>
        <shortName evidence="10">c-di-AMP synthase</shortName>
    </alternativeName>
</protein>
<keyword evidence="2 10" id="KW-1003">Cell membrane</keyword>
<evidence type="ECO:0000256" key="8">
    <source>
        <dbReference type="ARBA" id="ARBA00022989"/>
    </source>
</evidence>
<dbReference type="InterPro" id="IPR014046">
    <property type="entry name" value="C-di-AMP_synthase"/>
</dbReference>
<dbReference type="Proteomes" id="UP000324781">
    <property type="component" value="Unassembled WGS sequence"/>
</dbReference>
<name>A0A1M6H087_9FIRM</name>
<dbReference type="SUPFAM" id="SSF143597">
    <property type="entry name" value="YojJ-like"/>
    <property type="match status" value="1"/>
</dbReference>
<comment type="function">
    <text evidence="10">Catalyzes the condensation of 2 ATP molecules into cyclic di-AMP (c-di-AMP), a second messenger used to regulate differing processes in different bacteria.</text>
</comment>
<sequence>MSGQGLFRDIVSYIMNFLDLNGVFDLIRMIVELALVSYLVYKVIQLVRETRAMQLVKGILFILILSKLSEIIGLKTVAYLLQSMIQLLGFGMIVLFQPELRRALEKLGSSGFQDILLKRDSEERLKTIAAIETIVKACSRCAQDYIGALIVIERDTKIGDIVNTGTRMDAALSEELLVNIFTPKTPLHDGAVIIRNNMISAAACYLPLTQNAGLSRDLGTRHRAALGITEVSDAIAIVVSEESGKISYAHNGGLTRNLTPDMLRKALSRFLLDNQEDKRRFTFRKVKNSEQADR</sequence>
<evidence type="ECO:0000256" key="6">
    <source>
        <dbReference type="ARBA" id="ARBA00022741"/>
    </source>
</evidence>
<feature type="transmembrane region" description="Helical" evidence="10">
    <location>
        <begin position="53"/>
        <end position="72"/>
    </location>
</feature>
<feature type="transmembrane region" description="Helical" evidence="10">
    <location>
        <begin position="20"/>
        <end position="41"/>
    </location>
</feature>
<dbReference type="GO" id="GO:0004016">
    <property type="term" value="F:adenylate cyclase activity"/>
    <property type="evidence" value="ECO:0007669"/>
    <property type="project" value="UniProtKB-UniRule"/>
</dbReference>
<evidence type="ECO:0000313" key="13">
    <source>
        <dbReference type="Proteomes" id="UP000324781"/>
    </source>
</evidence>
<dbReference type="NCBIfam" id="TIGR00159">
    <property type="entry name" value="diadenylate cyclase CdaA"/>
    <property type="match status" value="1"/>
</dbReference>
<dbReference type="Pfam" id="PF02457">
    <property type="entry name" value="DAC"/>
    <property type="match status" value="1"/>
</dbReference>
<dbReference type="InterPro" id="IPR003390">
    <property type="entry name" value="DNA_integrity_scan_DisA_N"/>
</dbReference>
<evidence type="ECO:0000256" key="3">
    <source>
        <dbReference type="ARBA" id="ARBA00022679"/>
    </source>
</evidence>
<proteinExistence type="inferred from homology"/>
<evidence type="ECO:0000256" key="10">
    <source>
        <dbReference type="HAMAP-Rule" id="MF_01499"/>
    </source>
</evidence>
<dbReference type="FunFam" id="3.40.1700.10:FF:000002">
    <property type="entry name" value="Diadenylate cyclase"/>
    <property type="match status" value="1"/>
</dbReference>
<gene>
    <name evidence="10" type="primary">dacA</name>
    <name evidence="12" type="ORF">SAMN05444373_102814</name>
</gene>
<keyword evidence="13" id="KW-1185">Reference proteome</keyword>
<dbReference type="GO" id="GO:0106408">
    <property type="term" value="F:diadenylate cyclase activity"/>
    <property type="evidence" value="ECO:0007669"/>
    <property type="project" value="UniProtKB-EC"/>
</dbReference>
<evidence type="ECO:0000256" key="4">
    <source>
        <dbReference type="ARBA" id="ARBA00022692"/>
    </source>
</evidence>
<evidence type="ECO:0000313" key="12">
    <source>
        <dbReference type="EMBL" id="SHJ15596.1"/>
    </source>
</evidence>
<dbReference type="EMBL" id="FQZP01000028">
    <property type="protein sequence ID" value="SHJ15596.1"/>
    <property type="molecule type" value="Genomic_DNA"/>
</dbReference>
<comment type="subunit">
    <text evidence="10">Probably a homodimer.</text>
</comment>
<keyword evidence="9 10" id="KW-0472">Membrane</keyword>
<keyword evidence="8 10" id="KW-1133">Transmembrane helix</keyword>
<dbReference type="AlphaFoldDB" id="A0A1M6H087"/>
<comment type="similarity">
    <text evidence="10">Belongs to the adenylate cyclase family. DacA/CdaA subfamily.</text>
</comment>
<comment type="catalytic activity">
    <reaction evidence="1 10">
        <text>2 ATP = 3',3'-c-di-AMP + 2 diphosphate</text>
        <dbReference type="Rhea" id="RHEA:35655"/>
        <dbReference type="ChEBI" id="CHEBI:30616"/>
        <dbReference type="ChEBI" id="CHEBI:33019"/>
        <dbReference type="ChEBI" id="CHEBI:71500"/>
        <dbReference type="EC" id="2.7.7.85"/>
    </reaction>
</comment>
<dbReference type="InterPro" id="IPR034701">
    <property type="entry name" value="CdaA"/>
</dbReference>
<dbReference type="EC" id="2.7.7.85" evidence="10"/>
<keyword evidence="7 10" id="KW-0067">ATP-binding</keyword>
<dbReference type="RefSeq" id="WP_243133234.1">
    <property type="nucleotide sequence ID" value="NZ_DAONMB010000017.1"/>
</dbReference>
<reference evidence="12 13" key="1">
    <citation type="submission" date="2016-11" db="EMBL/GenBank/DDBJ databases">
        <authorList>
            <person name="Varghese N."/>
            <person name="Submissions S."/>
        </authorList>
    </citation>
    <scope>NUCLEOTIDE SEQUENCE [LARGE SCALE GENOMIC DNA]</scope>
    <source>
        <strain evidence="12 13">DSM 19027</strain>
    </source>
</reference>
<dbReference type="PANTHER" id="PTHR34185">
    <property type="entry name" value="DIADENYLATE CYCLASE"/>
    <property type="match status" value="1"/>
</dbReference>
<dbReference type="HAMAP" id="MF_01499">
    <property type="entry name" value="DacA"/>
    <property type="match status" value="1"/>
</dbReference>
<evidence type="ECO:0000259" key="11">
    <source>
        <dbReference type="PROSITE" id="PS51794"/>
    </source>
</evidence>
<evidence type="ECO:0000256" key="7">
    <source>
        <dbReference type="ARBA" id="ARBA00022840"/>
    </source>
</evidence>
<evidence type="ECO:0000256" key="2">
    <source>
        <dbReference type="ARBA" id="ARBA00022475"/>
    </source>
</evidence>